<keyword evidence="3" id="KW-1185">Reference proteome</keyword>
<organism evidence="2 3">
    <name type="scientific">Hallella seregens ATCC 51272</name>
    <dbReference type="NCBI Taxonomy" id="1336250"/>
    <lineage>
        <taxon>Bacteria</taxon>
        <taxon>Pseudomonadati</taxon>
        <taxon>Bacteroidota</taxon>
        <taxon>Bacteroidia</taxon>
        <taxon>Bacteroidales</taxon>
        <taxon>Prevotellaceae</taxon>
        <taxon>Hallella</taxon>
    </lineage>
</organism>
<feature type="region of interest" description="Disordered" evidence="1">
    <location>
        <begin position="105"/>
        <end position="130"/>
    </location>
</feature>
<protein>
    <submittedName>
        <fullName evidence="2">Uncharacterized protein</fullName>
    </submittedName>
</protein>
<dbReference type="EMBL" id="JBHLZF010000001">
    <property type="protein sequence ID" value="MFB9896625.1"/>
    <property type="molecule type" value="Genomic_DNA"/>
</dbReference>
<comment type="caution">
    <text evidence="2">The sequence shown here is derived from an EMBL/GenBank/DDBJ whole genome shotgun (WGS) entry which is preliminary data.</text>
</comment>
<evidence type="ECO:0000256" key="1">
    <source>
        <dbReference type="SAM" id="MobiDB-lite"/>
    </source>
</evidence>
<proteinExistence type="predicted"/>
<evidence type="ECO:0000313" key="3">
    <source>
        <dbReference type="Proteomes" id="UP001589688"/>
    </source>
</evidence>
<name>A0ABV5ZH26_9BACT</name>
<gene>
    <name evidence="2" type="ORF">ACFFK8_01995</name>
</gene>
<dbReference type="RefSeq" id="WP_169732673.1">
    <property type="nucleotide sequence ID" value="NZ_JADU01000020.1"/>
</dbReference>
<dbReference type="Proteomes" id="UP001589688">
    <property type="component" value="Unassembled WGS sequence"/>
</dbReference>
<reference evidence="2 3" key="1">
    <citation type="submission" date="2024-09" db="EMBL/GenBank/DDBJ databases">
        <authorList>
            <person name="Sun Q."/>
            <person name="Mori K."/>
        </authorList>
    </citation>
    <scope>NUCLEOTIDE SEQUENCE [LARGE SCALE GENOMIC DNA]</scope>
    <source>
        <strain evidence="2 3">ATCC 51272</strain>
    </source>
</reference>
<evidence type="ECO:0000313" key="2">
    <source>
        <dbReference type="EMBL" id="MFB9896625.1"/>
    </source>
</evidence>
<sequence>MLDESSTKHGLSHKNGFQHLLKAIFLPVQRFVLGRKPFFCRFSVSPRGESHLFVGSAFRPWAKAIFMPVQRFVLGQKPFFCRFSVSSLGESHFCSLSAMQGQPPRVPTTAHGNHCEWQTNGTKNRGALNP</sequence>
<accession>A0ABV5ZH26</accession>